<dbReference type="Proteomes" id="UP000292459">
    <property type="component" value="Unassembled WGS sequence"/>
</dbReference>
<keyword evidence="1" id="KW-0812">Transmembrane</keyword>
<proteinExistence type="predicted"/>
<evidence type="ECO:0000313" key="3">
    <source>
        <dbReference type="Proteomes" id="UP000292459"/>
    </source>
</evidence>
<comment type="caution">
    <text evidence="2">The sequence shown here is derived from an EMBL/GenBank/DDBJ whole genome shotgun (WGS) entry which is preliminary data.</text>
</comment>
<protein>
    <submittedName>
        <fullName evidence="2">Uncharacterized protein</fullName>
    </submittedName>
</protein>
<dbReference type="EMBL" id="QVFV01000003">
    <property type="protein sequence ID" value="RZM77816.1"/>
    <property type="molecule type" value="Genomic_DNA"/>
</dbReference>
<organism evidence="2 3">
    <name type="scientific">Leptolyngbya iicbica LK</name>
    <dbReference type="NCBI Taxonomy" id="2294035"/>
    <lineage>
        <taxon>Bacteria</taxon>
        <taxon>Bacillati</taxon>
        <taxon>Cyanobacteriota</taxon>
        <taxon>Cyanophyceae</taxon>
        <taxon>Leptolyngbyales</taxon>
        <taxon>Leptolyngbyaceae</taxon>
        <taxon>Leptolyngbya group</taxon>
        <taxon>Leptolyngbya</taxon>
        <taxon>Leptolyngbya iicbica</taxon>
    </lineage>
</organism>
<sequence length="184" mass="21157">MLNKDLPFFVIGTIFLVMAHRSSNPKSWWSNGKWQLLFAAIASYLGALMFGLYHFEINDEGIRVNAPPFFSDFAGWKEIAYVVYLNLEKEDAKISALSNRLGPVRKRPVLLFLDHNEWKLAAIPISALNQLHRQSLIDALNRFNSNSEVFFSPKEWQTYIINKSKSNWGDQIGKLKATFEDSQD</sequence>
<keyword evidence="3" id="KW-1185">Reference proteome</keyword>
<dbReference type="AlphaFoldDB" id="A0A4V2E2B9"/>
<gene>
    <name evidence="2" type="ORF">DYY88_14670</name>
</gene>
<keyword evidence="1" id="KW-0472">Membrane</keyword>
<reference evidence="2 3" key="1">
    <citation type="submission" date="2018-11" db="EMBL/GenBank/DDBJ databases">
        <title>Whole genome sequencing of an environmental sample.</title>
        <authorList>
            <person name="Sarangi A.N."/>
            <person name="Singh D."/>
            <person name="Tripathy S."/>
        </authorList>
    </citation>
    <scope>NUCLEOTIDE SEQUENCE [LARGE SCALE GENOMIC DNA]</scope>
    <source>
        <strain evidence="2 3">Lakshadweep</strain>
    </source>
</reference>
<keyword evidence="1" id="KW-1133">Transmembrane helix</keyword>
<name>A0A4V2E2B9_9CYAN</name>
<evidence type="ECO:0000313" key="2">
    <source>
        <dbReference type="EMBL" id="RZM77816.1"/>
    </source>
</evidence>
<evidence type="ECO:0000256" key="1">
    <source>
        <dbReference type="SAM" id="Phobius"/>
    </source>
</evidence>
<feature type="transmembrane region" description="Helical" evidence="1">
    <location>
        <begin position="37"/>
        <end position="55"/>
    </location>
</feature>
<accession>A0A4V2E2B9</accession>